<sequence length="59" mass="6559">MKPYDVVVTAILLCAAVLGEVGIRVESDGEWEEWIAGRELVNKLFPEWELTPELIGADS</sequence>
<name>A0A165S3P6_9AGAM</name>
<reference evidence="2 3" key="1">
    <citation type="journal article" date="2016" name="Mol. Biol. Evol.">
        <title>Comparative Genomics of Early-Diverging Mushroom-Forming Fungi Provides Insights into the Origins of Lignocellulose Decay Capabilities.</title>
        <authorList>
            <person name="Nagy L.G."/>
            <person name="Riley R."/>
            <person name="Tritt A."/>
            <person name="Adam C."/>
            <person name="Daum C."/>
            <person name="Floudas D."/>
            <person name="Sun H."/>
            <person name="Yadav J.S."/>
            <person name="Pangilinan J."/>
            <person name="Larsson K.H."/>
            <person name="Matsuura K."/>
            <person name="Barry K."/>
            <person name="Labutti K."/>
            <person name="Kuo R."/>
            <person name="Ohm R.A."/>
            <person name="Bhattacharya S.S."/>
            <person name="Shirouzu T."/>
            <person name="Yoshinaga Y."/>
            <person name="Martin F.M."/>
            <person name="Grigoriev I.V."/>
            <person name="Hibbett D.S."/>
        </authorList>
    </citation>
    <scope>NUCLEOTIDE SEQUENCE [LARGE SCALE GENOMIC DNA]</scope>
    <source>
        <strain evidence="2 3">HHB14362 ss-1</strain>
    </source>
</reference>
<keyword evidence="3" id="KW-1185">Reference proteome</keyword>
<proteinExistence type="predicted"/>
<gene>
    <name evidence="2" type="ORF">NEOLEDRAFT_1134658</name>
</gene>
<accession>A0A165S3P6</accession>
<feature type="signal peptide" evidence="1">
    <location>
        <begin position="1"/>
        <end position="19"/>
    </location>
</feature>
<keyword evidence="1" id="KW-0732">Signal</keyword>
<dbReference type="OrthoDB" id="2958217at2759"/>
<evidence type="ECO:0000256" key="1">
    <source>
        <dbReference type="SAM" id="SignalP"/>
    </source>
</evidence>
<dbReference type="InParanoid" id="A0A165S3P6"/>
<feature type="chain" id="PRO_5007866193" evidence="1">
    <location>
        <begin position="20"/>
        <end position="59"/>
    </location>
</feature>
<protein>
    <submittedName>
        <fullName evidence="2">Uncharacterized protein</fullName>
    </submittedName>
</protein>
<dbReference type="Proteomes" id="UP000076761">
    <property type="component" value="Unassembled WGS sequence"/>
</dbReference>
<evidence type="ECO:0000313" key="3">
    <source>
        <dbReference type="Proteomes" id="UP000076761"/>
    </source>
</evidence>
<dbReference type="EMBL" id="KV425576">
    <property type="protein sequence ID" value="KZT24631.1"/>
    <property type="molecule type" value="Genomic_DNA"/>
</dbReference>
<evidence type="ECO:0000313" key="2">
    <source>
        <dbReference type="EMBL" id="KZT24631.1"/>
    </source>
</evidence>
<organism evidence="2 3">
    <name type="scientific">Neolentinus lepideus HHB14362 ss-1</name>
    <dbReference type="NCBI Taxonomy" id="1314782"/>
    <lineage>
        <taxon>Eukaryota</taxon>
        <taxon>Fungi</taxon>
        <taxon>Dikarya</taxon>
        <taxon>Basidiomycota</taxon>
        <taxon>Agaricomycotina</taxon>
        <taxon>Agaricomycetes</taxon>
        <taxon>Gloeophyllales</taxon>
        <taxon>Gloeophyllaceae</taxon>
        <taxon>Neolentinus</taxon>
    </lineage>
</organism>
<dbReference type="AlphaFoldDB" id="A0A165S3P6"/>